<proteinExistence type="predicted"/>
<protein>
    <submittedName>
        <fullName evidence="2">Uncharacterized protein</fullName>
    </submittedName>
</protein>
<gene>
    <name evidence="2" type="ORF">DNTS_034129</name>
</gene>
<accession>A0A553R6U1</accession>
<dbReference type="EMBL" id="SRMA01025203">
    <property type="protein sequence ID" value="TRY97897.1"/>
    <property type="molecule type" value="Genomic_DNA"/>
</dbReference>
<comment type="caution">
    <text evidence="2">The sequence shown here is derived from an EMBL/GenBank/DDBJ whole genome shotgun (WGS) entry which is preliminary data.</text>
</comment>
<evidence type="ECO:0000256" key="1">
    <source>
        <dbReference type="SAM" id="MobiDB-lite"/>
    </source>
</evidence>
<keyword evidence="3" id="KW-1185">Reference proteome</keyword>
<reference evidence="2 3" key="1">
    <citation type="journal article" date="2019" name="Sci. Data">
        <title>Hybrid genome assembly and annotation of Danionella translucida.</title>
        <authorList>
            <person name="Kadobianskyi M."/>
            <person name="Schulze L."/>
            <person name="Schuelke M."/>
            <person name="Judkewitz B."/>
        </authorList>
    </citation>
    <scope>NUCLEOTIDE SEQUENCE [LARGE SCALE GENOMIC DNA]</scope>
    <source>
        <strain evidence="2 3">Bolton</strain>
    </source>
</reference>
<sequence length="67" mass="7005">MLSLPKLAVCEPVLTFTEAMRNKARLSITGSVGENGRVLTPDCPKAVHSGPSLRQSSGLALVSSDLP</sequence>
<dbReference type="AlphaFoldDB" id="A0A553R6U1"/>
<dbReference type="OrthoDB" id="5984008at2759"/>
<organism evidence="2 3">
    <name type="scientific">Danionella cerebrum</name>
    <dbReference type="NCBI Taxonomy" id="2873325"/>
    <lineage>
        <taxon>Eukaryota</taxon>
        <taxon>Metazoa</taxon>
        <taxon>Chordata</taxon>
        <taxon>Craniata</taxon>
        <taxon>Vertebrata</taxon>
        <taxon>Euteleostomi</taxon>
        <taxon>Actinopterygii</taxon>
        <taxon>Neopterygii</taxon>
        <taxon>Teleostei</taxon>
        <taxon>Ostariophysi</taxon>
        <taxon>Cypriniformes</taxon>
        <taxon>Danionidae</taxon>
        <taxon>Danioninae</taxon>
        <taxon>Danionella</taxon>
    </lineage>
</organism>
<name>A0A553R6U1_9TELE</name>
<evidence type="ECO:0000313" key="2">
    <source>
        <dbReference type="EMBL" id="TRY97897.1"/>
    </source>
</evidence>
<evidence type="ECO:0000313" key="3">
    <source>
        <dbReference type="Proteomes" id="UP000316079"/>
    </source>
</evidence>
<dbReference type="Proteomes" id="UP000316079">
    <property type="component" value="Unassembled WGS sequence"/>
</dbReference>
<feature type="region of interest" description="Disordered" evidence="1">
    <location>
        <begin position="43"/>
        <end position="67"/>
    </location>
</feature>